<dbReference type="SUPFAM" id="SSF51445">
    <property type="entry name" value="(Trans)glycosidases"/>
    <property type="match status" value="1"/>
</dbReference>
<evidence type="ECO:0000313" key="4">
    <source>
        <dbReference type="Proteomes" id="UP001501195"/>
    </source>
</evidence>
<feature type="signal peptide" evidence="1">
    <location>
        <begin position="1"/>
        <end position="27"/>
    </location>
</feature>
<evidence type="ECO:0000259" key="2">
    <source>
        <dbReference type="Pfam" id="PF03537"/>
    </source>
</evidence>
<protein>
    <submittedName>
        <fullName evidence="3">Endo alpha-1,4 polygalactosaminidase</fullName>
    </submittedName>
</protein>
<evidence type="ECO:0000313" key="3">
    <source>
        <dbReference type="EMBL" id="GAA4993635.1"/>
    </source>
</evidence>
<feature type="domain" description="Glycoside-hydrolase family GH114 TIM-barrel" evidence="2">
    <location>
        <begin position="38"/>
        <end position="259"/>
    </location>
</feature>
<keyword evidence="1" id="KW-0732">Signal</keyword>
<proteinExistence type="predicted"/>
<name>A0ABP9IAZ0_9ACTN</name>
<dbReference type="PANTHER" id="PTHR35273:SF2">
    <property type="entry name" value="ALPHA-GALACTOSIDASE"/>
    <property type="match status" value="1"/>
</dbReference>
<dbReference type="RefSeq" id="WP_345713692.1">
    <property type="nucleotide sequence ID" value="NZ_BAABIL010000582.1"/>
</dbReference>
<gene>
    <name evidence="3" type="ORF">GCM10023225_31480</name>
</gene>
<sequence>MHRAARLATVLAAVLVLPLLACSPASAAAWTPTPGKGWQWVLSSVPTAKQVAAATGVAAWDVDGFDTPASRVAEIKKRGAGAVCYFSAGSWEDWRPDAKKFPASLRGRALDGWAGEKWLDIRRRTVLEPLMAERMRMCRDKGFDAVEPDNVDGWTNRTGFPLTAADQLAYNRMLADTAHRLGLKIALKNDVDQVRELEPYFDWALNEECFAHDECDVYDAFRDEGKAVWVVEYDTPVAEFCPAARAAGFDAMRKRLELDTYRAAC</sequence>
<dbReference type="Pfam" id="PF03537">
    <property type="entry name" value="Glyco_hydro_114"/>
    <property type="match status" value="1"/>
</dbReference>
<dbReference type="Proteomes" id="UP001501195">
    <property type="component" value="Unassembled WGS sequence"/>
</dbReference>
<dbReference type="InterPro" id="IPR004352">
    <property type="entry name" value="GH114_TIM-barrel"/>
</dbReference>
<organism evidence="3 4">
    <name type="scientific">Kineococcus glutinatus</name>
    <dbReference type="NCBI Taxonomy" id="1070872"/>
    <lineage>
        <taxon>Bacteria</taxon>
        <taxon>Bacillati</taxon>
        <taxon>Actinomycetota</taxon>
        <taxon>Actinomycetes</taxon>
        <taxon>Kineosporiales</taxon>
        <taxon>Kineosporiaceae</taxon>
        <taxon>Kineococcus</taxon>
    </lineage>
</organism>
<dbReference type="InterPro" id="IPR017853">
    <property type="entry name" value="GH"/>
</dbReference>
<comment type="caution">
    <text evidence="3">The sequence shown here is derived from an EMBL/GenBank/DDBJ whole genome shotgun (WGS) entry which is preliminary data.</text>
</comment>
<reference evidence="4" key="1">
    <citation type="journal article" date="2019" name="Int. J. Syst. Evol. Microbiol.">
        <title>The Global Catalogue of Microorganisms (GCM) 10K type strain sequencing project: providing services to taxonomists for standard genome sequencing and annotation.</title>
        <authorList>
            <consortium name="The Broad Institute Genomics Platform"/>
            <consortium name="The Broad Institute Genome Sequencing Center for Infectious Disease"/>
            <person name="Wu L."/>
            <person name="Ma J."/>
        </authorList>
    </citation>
    <scope>NUCLEOTIDE SEQUENCE [LARGE SCALE GENOMIC DNA]</scope>
    <source>
        <strain evidence="4">JCM 18126</strain>
    </source>
</reference>
<feature type="chain" id="PRO_5045755080" evidence="1">
    <location>
        <begin position="28"/>
        <end position="265"/>
    </location>
</feature>
<dbReference type="Gene3D" id="3.20.20.70">
    <property type="entry name" value="Aldolase class I"/>
    <property type="match status" value="1"/>
</dbReference>
<dbReference type="PANTHER" id="PTHR35273">
    <property type="entry name" value="ALPHA-1,4 POLYGALACTOSAMINIDASE, PUTATIVE (AFU_ORTHOLOGUE AFUA_3G07890)-RELATED"/>
    <property type="match status" value="1"/>
</dbReference>
<dbReference type="EMBL" id="BAABIL010000582">
    <property type="protein sequence ID" value="GAA4993635.1"/>
    <property type="molecule type" value="Genomic_DNA"/>
</dbReference>
<accession>A0ABP9IAZ0</accession>
<dbReference type="InterPro" id="IPR013785">
    <property type="entry name" value="Aldolase_TIM"/>
</dbReference>
<evidence type="ECO:0000256" key="1">
    <source>
        <dbReference type="SAM" id="SignalP"/>
    </source>
</evidence>
<keyword evidence="4" id="KW-1185">Reference proteome</keyword>